<feature type="domain" description="ELK" evidence="9">
    <location>
        <begin position="459"/>
        <end position="479"/>
    </location>
</feature>
<evidence type="ECO:0000259" key="8">
    <source>
        <dbReference type="PROSITE" id="PS50071"/>
    </source>
</evidence>
<comment type="similarity">
    <text evidence="6">Belongs to the TALE/KNOX homeobox family.</text>
</comment>
<dbReference type="SMART" id="SM01256">
    <property type="entry name" value="KNOX2"/>
    <property type="match status" value="1"/>
</dbReference>
<evidence type="ECO:0000256" key="2">
    <source>
        <dbReference type="ARBA" id="ARBA00023125"/>
    </source>
</evidence>
<evidence type="ECO:0000256" key="6">
    <source>
        <dbReference type="PROSITE-ProRule" id="PRU00559"/>
    </source>
</evidence>
<name>A0A8T0IRT4_CERPU</name>
<feature type="region of interest" description="Disordered" evidence="7">
    <location>
        <begin position="100"/>
        <end position="151"/>
    </location>
</feature>
<dbReference type="Proteomes" id="UP000822688">
    <property type="component" value="Chromosome 3"/>
</dbReference>
<dbReference type="GO" id="GO:0003677">
    <property type="term" value="F:DNA binding"/>
    <property type="evidence" value="ECO:0007669"/>
    <property type="project" value="UniProtKB-UniRule"/>
</dbReference>
<evidence type="ECO:0000313" key="10">
    <source>
        <dbReference type="EMBL" id="KAG0585103.1"/>
    </source>
</evidence>
<evidence type="ECO:0000259" key="9">
    <source>
        <dbReference type="PROSITE" id="PS51213"/>
    </source>
</evidence>
<feature type="compositionally biased region" description="Basic and acidic residues" evidence="7">
    <location>
        <begin position="131"/>
        <end position="151"/>
    </location>
</feature>
<keyword evidence="3 5" id="KW-0371">Homeobox</keyword>
<reference evidence="10" key="1">
    <citation type="submission" date="2020-06" db="EMBL/GenBank/DDBJ databases">
        <title>WGS assembly of Ceratodon purpureus strain R40.</title>
        <authorList>
            <person name="Carey S.B."/>
            <person name="Jenkins J."/>
            <person name="Shu S."/>
            <person name="Lovell J.T."/>
            <person name="Sreedasyam A."/>
            <person name="Maumus F."/>
            <person name="Tiley G.P."/>
            <person name="Fernandez-Pozo N."/>
            <person name="Barry K."/>
            <person name="Chen C."/>
            <person name="Wang M."/>
            <person name="Lipzen A."/>
            <person name="Daum C."/>
            <person name="Saski C.A."/>
            <person name="Payton A.C."/>
            <person name="Mcbreen J.C."/>
            <person name="Conrad R.E."/>
            <person name="Kollar L.M."/>
            <person name="Olsson S."/>
            <person name="Huttunen S."/>
            <person name="Landis J.B."/>
            <person name="Wickett N.J."/>
            <person name="Johnson M.G."/>
            <person name="Rensing S.A."/>
            <person name="Grimwood J."/>
            <person name="Schmutz J."/>
            <person name="Mcdaniel S.F."/>
        </authorList>
    </citation>
    <scope>NUCLEOTIDE SEQUENCE</scope>
    <source>
        <strain evidence="10">R40</strain>
    </source>
</reference>
<evidence type="ECO:0000313" key="11">
    <source>
        <dbReference type="Proteomes" id="UP000822688"/>
    </source>
</evidence>
<feature type="domain" description="Homeobox" evidence="8">
    <location>
        <begin position="479"/>
        <end position="542"/>
    </location>
</feature>
<dbReference type="InterPro" id="IPR005539">
    <property type="entry name" value="ELK_dom"/>
</dbReference>
<dbReference type="InterPro" id="IPR001356">
    <property type="entry name" value="HD"/>
</dbReference>
<comment type="caution">
    <text evidence="10">The sequence shown here is derived from an EMBL/GenBank/DDBJ whole genome shotgun (WGS) entry which is preliminary data.</text>
</comment>
<keyword evidence="2 5" id="KW-0238">DNA-binding</keyword>
<dbReference type="SMART" id="SM01188">
    <property type="entry name" value="ELK"/>
    <property type="match status" value="2"/>
</dbReference>
<proteinExistence type="inferred from homology"/>
<feature type="region of interest" description="Disordered" evidence="7">
    <location>
        <begin position="540"/>
        <end position="572"/>
    </location>
</feature>
<evidence type="ECO:0000256" key="4">
    <source>
        <dbReference type="ARBA" id="ARBA00023242"/>
    </source>
</evidence>
<dbReference type="SMART" id="SM00389">
    <property type="entry name" value="HOX"/>
    <property type="match status" value="1"/>
</dbReference>
<evidence type="ECO:0000256" key="1">
    <source>
        <dbReference type="ARBA" id="ARBA00004123"/>
    </source>
</evidence>
<feature type="compositionally biased region" description="Basic and acidic residues" evidence="7">
    <location>
        <begin position="51"/>
        <end position="63"/>
    </location>
</feature>
<dbReference type="GO" id="GO:0006355">
    <property type="term" value="P:regulation of DNA-templated transcription"/>
    <property type="evidence" value="ECO:0007669"/>
    <property type="project" value="InterPro"/>
</dbReference>
<dbReference type="PROSITE" id="PS50071">
    <property type="entry name" value="HOMEOBOX_2"/>
    <property type="match status" value="1"/>
</dbReference>
<evidence type="ECO:0000256" key="5">
    <source>
        <dbReference type="PROSITE-ProRule" id="PRU00108"/>
    </source>
</evidence>
<evidence type="ECO:0000256" key="3">
    <source>
        <dbReference type="ARBA" id="ARBA00023155"/>
    </source>
</evidence>
<dbReference type="EMBL" id="CM026423">
    <property type="protein sequence ID" value="KAG0585103.1"/>
    <property type="molecule type" value="Genomic_DNA"/>
</dbReference>
<keyword evidence="4 5" id="KW-0539">Nucleus</keyword>
<dbReference type="Pfam" id="PF05920">
    <property type="entry name" value="Homeobox_KN"/>
    <property type="match status" value="1"/>
</dbReference>
<dbReference type="InterPro" id="IPR050224">
    <property type="entry name" value="TALE_homeobox"/>
</dbReference>
<dbReference type="InterPro" id="IPR005540">
    <property type="entry name" value="KNOX1"/>
</dbReference>
<keyword evidence="11" id="KW-1185">Reference proteome</keyword>
<comment type="subcellular location">
    <subcellularLocation>
        <location evidence="1 5">Nucleus</location>
    </subcellularLocation>
</comment>
<feature type="region of interest" description="Disordered" evidence="7">
    <location>
        <begin position="46"/>
        <end position="76"/>
    </location>
</feature>
<evidence type="ECO:0000256" key="7">
    <source>
        <dbReference type="SAM" id="MobiDB-lite"/>
    </source>
</evidence>
<dbReference type="CDD" id="cd00086">
    <property type="entry name" value="homeodomain"/>
    <property type="match status" value="1"/>
</dbReference>
<gene>
    <name evidence="10" type="ORF">KC19_3G258500</name>
</gene>
<dbReference type="Pfam" id="PF03791">
    <property type="entry name" value="KNOX2"/>
    <property type="match status" value="1"/>
</dbReference>
<dbReference type="Pfam" id="PF03790">
    <property type="entry name" value="KNOX1"/>
    <property type="match status" value="1"/>
</dbReference>
<feature type="compositionally biased region" description="Acidic residues" evidence="7">
    <location>
        <begin position="280"/>
        <end position="289"/>
    </location>
</feature>
<dbReference type="PROSITE" id="PS51213">
    <property type="entry name" value="ELK"/>
    <property type="match status" value="1"/>
</dbReference>
<dbReference type="Gene3D" id="1.10.10.60">
    <property type="entry name" value="Homeodomain-like"/>
    <property type="match status" value="1"/>
</dbReference>
<dbReference type="SMART" id="SM01255">
    <property type="entry name" value="KNOX1"/>
    <property type="match status" value="1"/>
</dbReference>
<dbReference type="InterPro" id="IPR008422">
    <property type="entry name" value="KN_HD"/>
</dbReference>
<dbReference type="AlphaFoldDB" id="A0A8T0IRT4"/>
<dbReference type="InterPro" id="IPR005541">
    <property type="entry name" value="KNOX2"/>
</dbReference>
<dbReference type="GO" id="GO:0005634">
    <property type="term" value="C:nucleus"/>
    <property type="evidence" value="ECO:0007669"/>
    <property type="project" value="UniProtKB-SubCell"/>
</dbReference>
<dbReference type="SUPFAM" id="SSF46689">
    <property type="entry name" value="Homeodomain-like"/>
    <property type="match status" value="1"/>
</dbReference>
<sequence>MAASAVLQSCGNLNQTYAAGDELVPSSALLGVVELNRSVCGSTWSSIMGGHDSEEREVNKEEPILSPRAHGGNEQEMVSEARARVDQLWRTILATGMRELQSQHAGKLTRDKSTGPVNVERQSDPSASSQDLRRPMESTAKTEGHPVEDVHERLPLPRLDRSTQSIFSGPSAYATFFDSPCMIPSVQPKRPNAVPVRPTPVHVAKSSSGAETDLFANWSFSPAVPATGTKNLDSQALLDQQLGNTCPRSSQLLSSIVASAEEAVEEHRLMSGTSRGLSSDFEEEEEEPHEQEQVSDHEQDHLRAAITEHPLYPAMVLAHVRVLKVGAPSSQQVKLDEIIKKYQRVEVAPENISKLGQDPELDQFMRSYTEMLTSLREDLEEPHNKMMQFMDKATKDLEAIMGHYVDTKPDEDDSYGYEIAPGMDATQDIDEREMLEENLLSRIDVDESIVVDPDASDEELKKALAKKYGRHIEGLKAEFNRVRKKGKLPSESRQILKDWFNDHSYWPYPSEMEKAYLQRLCNLDLKQVNNWFINERKRHWSSEEKTQDPNTVYYDLRANPDGEGTSHQSSNN</sequence>
<feature type="DNA-binding region" description="Homeobox; TALE-type" evidence="5">
    <location>
        <begin position="480"/>
        <end position="543"/>
    </location>
</feature>
<accession>A0A8T0IRT4</accession>
<dbReference type="InterPro" id="IPR009057">
    <property type="entry name" value="Homeodomain-like_sf"/>
</dbReference>
<organism evidence="10 11">
    <name type="scientific">Ceratodon purpureus</name>
    <name type="common">Fire moss</name>
    <name type="synonym">Dicranum purpureum</name>
    <dbReference type="NCBI Taxonomy" id="3225"/>
    <lineage>
        <taxon>Eukaryota</taxon>
        <taxon>Viridiplantae</taxon>
        <taxon>Streptophyta</taxon>
        <taxon>Embryophyta</taxon>
        <taxon>Bryophyta</taxon>
        <taxon>Bryophytina</taxon>
        <taxon>Bryopsida</taxon>
        <taxon>Dicranidae</taxon>
        <taxon>Pseudoditrichales</taxon>
        <taxon>Ditrichaceae</taxon>
        <taxon>Ceratodon</taxon>
    </lineage>
</organism>
<protein>
    <submittedName>
        <fullName evidence="10">Uncharacterized protein</fullName>
    </submittedName>
</protein>
<feature type="region of interest" description="Disordered" evidence="7">
    <location>
        <begin position="264"/>
        <end position="298"/>
    </location>
</feature>
<dbReference type="PANTHER" id="PTHR11850">
    <property type="entry name" value="HOMEOBOX PROTEIN TRANSCRIPTION FACTORS"/>
    <property type="match status" value="1"/>
</dbReference>